<dbReference type="AlphaFoldDB" id="A0A7J7NCU6"/>
<proteinExistence type="predicted"/>
<reference evidence="2 3" key="1">
    <citation type="journal article" date="2020" name="IScience">
        <title>Genome Sequencing of the Endangered Kingdonia uniflora (Circaeasteraceae, Ranunculales) Reveals Potential Mechanisms of Evolutionary Specialization.</title>
        <authorList>
            <person name="Sun Y."/>
            <person name="Deng T."/>
            <person name="Zhang A."/>
            <person name="Moore M.J."/>
            <person name="Landis J.B."/>
            <person name="Lin N."/>
            <person name="Zhang H."/>
            <person name="Zhang X."/>
            <person name="Huang J."/>
            <person name="Zhang X."/>
            <person name="Sun H."/>
            <person name="Wang H."/>
        </authorList>
    </citation>
    <scope>NUCLEOTIDE SEQUENCE [LARGE SCALE GENOMIC DNA]</scope>
    <source>
        <strain evidence="2">TB1705</strain>
        <tissue evidence="2">Leaf</tissue>
    </source>
</reference>
<keyword evidence="3" id="KW-1185">Reference proteome</keyword>
<evidence type="ECO:0000313" key="2">
    <source>
        <dbReference type="EMBL" id="KAF6164830.1"/>
    </source>
</evidence>
<feature type="region of interest" description="Disordered" evidence="1">
    <location>
        <begin position="151"/>
        <end position="188"/>
    </location>
</feature>
<organism evidence="2 3">
    <name type="scientific">Kingdonia uniflora</name>
    <dbReference type="NCBI Taxonomy" id="39325"/>
    <lineage>
        <taxon>Eukaryota</taxon>
        <taxon>Viridiplantae</taxon>
        <taxon>Streptophyta</taxon>
        <taxon>Embryophyta</taxon>
        <taxon>Tracheophyta</taxon>
        <taxon>Spermatophyta</taxon>
        <taxon>Magnoliopsida</taxon>
        <taxon>Ranunculales</taxon>
        <taxon>Circaeasteraceae</taxon>
        <taxon>Kingdonia</taxon>
    </lineage>
</organism>
<feature type="compositionally biased region" description="Polar residues" evidence="1">
    <location>
        <begin position="171"/>
        <end position="188"/>
    </location>
</feature>
<gene>
    <name evidence="2" type="ORF">GIB67_017033</name>
</gene>
<comment type="caution">
    <text evidence="2">The sequence shown here is derived from an EMBL/GenBank/DDBJ whole genome shotgun (WGS) entry which is preliminary data.</text>
</comment>
<sequence>MANFIICSSINPIMRGGIDEKGTVKELLDVIKKKFESSVKGRQYSNLSQLLSLKYDGSENVRSHILKISKLVLTLKELDLTINDTLMVHLSVWFILKSFEIFQVHYQNQEKTWEMNELIAVLVSEEKRQKKGKTKLTHMTTSMKRLSINSQEKKKFKNQSSANKKKFKSGPGQSSRSGNENEKQNTISSTTTSQVIKYFFCKKKCHVKQDCHSYKNWLTNKGGVHQ</sequence>
<accession>A0A7J7NCU6</accession>
<protein>
    <submittedName>
        <fullName evidence="2">Uncharacterized protein</fullName>
    </submittedName>
</protein>
<evidence type="ECO:0000256" key="1">
    <source>
        <dbReference type="SAM" id="MobiDB-lite"/>
    </source>
</evidence>
<evidence type="ECO:0000313" key="3">
    <source>
        <dbReference type="Proteomes" id="UP000541444"/>
    </source>
</evidence>
<dbReference type="Proteomes" id="UP000541444">
    <property type="component" value="Unassembled WGS sequence"/>
</dbReference>
<dbReference type="Pfam" id="PF14223">
    <property type="entry name" value="Retrotran_gag_2"/>
    <property type="match status" value="1"/>
</dbReference>
<name>A0A7J7NCU6_9MAGN</name>
<dbReference type="EMBL" id="JACGCM010000882">
    <property type="protein sequence ID" value="KAF6164830.1"/>
    <property type="molecule type" value="Genomic_DNA"/>
</dbReference>
<dbReference type="OrthoDB" id="1929566at2759"/>